<dbReference type="KEGG" id="lpil:LIP_0912"/>
<feature type="domain" description="SIS" evidence="1">
    <location>
        <begin position="34"/>
        <end position="209"/>
    </location>
</feature>
<organism evidence="2 3">
    <name type="scientific">Limnochorda pilosa</name>
    <dbReference type="NCBI Taxonomy" id="1555112"/>
    <lineage>
        <taxon>Bacteria</taxon>
        <taxon>Bacillati</taxon>
        <taxon>Bacillota</taxon>
        <taxon>Limnochordia</taxon>
        <taxon>Limnochordales</taxon>
        <taxon>Limnochordaceae</taxon>
        <taxon>Limnochorda</taxon>
    </lineage>
</organism>
<dbReference type="CDD" id="cd05013">
    <property type="entry name" value="SIS_RpiR"/>
    <property type="match status" value="1"/>
</dbReference>
<dbReference type="EMBL" id="AP014924">
    <property type="protein sequence ID" value="BAS26769.1"/>
    <property type="molecule type" value="Genomic_DNA"/>
</dbReference>
<dbReference type="OrthoDB" id="9805185at2"/>
<gene>
    <name evidence="2" type="ORF">LIP_0912</name>
</gene>
<dbReference type="NCBIfam" id="NF002805">
    <property type="entry name" value="PRK02947.1"/>
    <property type="match status" value="1"/>
</dbReference>
<dbReference type="InterPro" id="IPR050099">
    <property type="entry name" value="SIS_GmhA/DiaA_subfam"/>
</dbReference>
<dbReference type="GO" id="GO:0097367">
    <property type="term" value="F:carbohydrate derivative binding"/>
    <property type="evidence" value="ECO:0007669"/>
    <property type="project" value="InterPro"/>
</dbReference>
<keyword evidence="3" id="KW-1185">Reference proteome</keyword>
<dbReference type="STRING" id="1555112.LIP_0912"/>
<dbReference type="SUPFAM" id="SSF53697">
    <property type="entry name" value="SIS domain"/>
    <property type="match status" value="1"/>
</dbReference>
<protein>
    <recommendedName>
        <fullName evidence="1">SIS domain-containing protein</fullName>
    </recommendedName>
</protein>
<name>A0A0K2SIW5_LIMPI</name>
<accession>A0A0K2SIW5</accession>
<reference evidence="3" key="2">
    <citation type="journal article" date="2016" name="Int. J. Syst. Evol. Microbiol.">
        <title>Complete genome sequence and cell structure of Limnochorda pilosa, a Gram-negative spore-former within the phylum Firmicutes.</title>
        <authorList>
            <person name="Watanabe M."/>
            <person name="Kojima H."/>
            <person name="Fukui M."/>
        </authorList>
    </citation>
    <scope>NUCLEOTIDE SEQUENCE [LARGE SCALE GENOMIC DNA]</scope>
    <source>
        <strain evidence="3">HC45</strain>
    </source>
</reference>
<dbReference type="InterPro" id="IPR001347">
    <property type="entry name" value="SIS_dom"/>
</dbReference>
<dbReference type="InterPro" id="IPR046348">
    <property type="entry name" value="SIS_dom_sf"/>
</dbReference>
<dbReference type="PATRIC" id="fig|1555112.3.peg.950"/>
<sequence length="238" mass="25774">MRPSAAYLHEMIGRLESIQDPERREAMDQAARWVAECIAGDQVVHLFGSGHSALLAREVVGRAGGLAAMSIIEDPLLGAAERLEGYASLLLQRYLPLGTDDLLIVLSTSGRNPLPIEIALLAQERGLRVIALTSLEYSRTVTSRHRSGKRLFEIADLVLDLGAPEGDALIEVPGVPEKVGPVSTVIGAAVLHSVVLEATARLVQMGIEPPVLMSDNLDGGREHNERLRRRYRGRVVGL</sequence>
<dbReference type="Pfam" id="PF13580">
    <property type="entry name" value="SIS_2"/>
    <property type="match status" value="1"/>
</dbReference>
<dbReference type="Proteomes" id="UP000065807">
    <property type="component" value="Chromosome"/>
</dbReference>
<evidence type="ECO:0000313" key="2">
    <source>
        <dbReference type="EMBL" id="BAS26769.1"/>
    </source>
</evidence>
<dbReference type="Gene3D" id="3.40.50.10490">
    <property type="entry name" value="Glucose-6-phosphate isomerase like protein, domain 1"/>
    <property type="match status" value="1"/>
</dbReference>
<evidence type="ECO:0000313" key="3">
    <source>
        <dbReference type="Proteomes" id="UP000065807"/>
    </source>
</evidence>
<reference evidence="3" key="1">
    <citation type="submission" date="2015-07" db="EMBL/GenBank/DDBJ databases">
        <title>Complete genome sequence and phylogenetic analysis of Limnochorda pilosa.</title>
        <authorList>
            <person name="Watanabe M."/>
            <person name="Kojima H."/>
            <person name="Fukui M."/>
        </authorList>
    </citation>
    <scope>NUCLEOTIDE SEQUENCE [LARGE SCALE GENOMIC DNA]</scope>
    <source>
        <strain evidence="3">HC45</strain>
    </source>
</reference>
<evidence type="ECO:0000259" key="1">
    <source>
        <dbReference type="PROSITE" id="PS51464"/>
    </source>
</evidence>
<dbReference type="GO" id="GO:1901135">
    <property type="term" value="P:carbohydrate derivative metabolic process"/>
    <property type="evidence" value="ECO:0007669"/>
    <property type="project" value="InterPro"/>
</dbReference>
<dbReference type="InterPro" id="IPR035472">
    <property type="entry name" value="RpiR-like_SIS"/>
</dbReference>
<proteinExistence type="predicted"/>
<dbReference type="AlphaFoldDB" id="A0A0K2SIW5"/>
<dbReference type="PANTHER" id="PTHR30390">
    <property type="entry name" value="SEDOHEPTULOSE 7-PHOSPHATE ISOMERASE / DNAA INITIATOR-ASSOCIATING FACTOR FOR REPLICATION INITIATION"/>
    <property type="match status" value="1"/>
</dbReference>
<dbReference type="PANTHER" id="PTHR30390:SF7">
    <property type="entry name" value="PHOSPHOHEPTOSE ISOMERASE"/>
    <property type="match status" value="1"/>
</dbReference>
<dbReference type="RefSeq" id="WP_068134802.1">
    <property type="nucleotide sequence ID" value="NZ_AP014924.1"/>
</dbReference>
<dbReference type="PROSITE" id="PS51464">
    <property type="entry name" value="SIS"/>
    <property type="match status" value="1"/>
</dbReference>